<evidence type="ECO:0000313" key="2">
    <source>
        <dbReference type="Proteomes" id="UP000295632"/>
    </source>
</evidence>
<accession>A0A4R6U3A0</accession>
<protein>
    <submittedName>
        <fullName evidence="1">Putative phage protein (Predicted DNA packaging)</fullName>
    </submittedName>
</protein>
<keyword evidence="2" id="KW-1185">Reference proteome</keyword>
<dbReference type="NCBIfam" id="TIGR01560">
    <property type="entry name" value="put_DNA_pack"/>
    <property type="match status" value="1"/>
</dbReference>
<name>A0A4R6U3A0_9BACI</name>
<reference evidence="1 2" key="1">
    <citation type="submission" date="2019-03" db="EMBL/GenBank/DDBJ databases">
        <title>Genomic Encyclopedia of Type Strains, Phase IV (KMG-IV): sequencing the most valuable type-strain genomes for metagenomic binning, comparative biology and taxonomic classification.</title>
        <authorList>
            <person name="Goeker M."/>
        </authorList>
    </citation>
    <scope>NUCLEOTIDE SEQUENCE [LARGE SCALE GENOMIC DNA]</scope>
    <source>
        <strain evidence="1 2">DSM 28697</strain>
    </source>
</reference>
<gene>
    <name evidence="1" type="ORF">EV213_108185</name>
</gene>
<dbReference type="Gene3D" id="1.10.3230.30">
    <property type="entry name" value="Phage gp6-like head-tail connector protein"/>
    <property type="match status" value="1"/>
</dbReference>
<proteinExistence type="predicted"/>
<dbReference type="RefSeq" id="WP_133580658.1">
    <property type="nucleotide sequence ID" value="NZ_SNYJ01000008.1"/>
</dbReference>
<sequence>MLDDVKSYLKVEWEDEDVLLSSLITAADQYVQNAVGVIANDELYKLAIKFLVAHWFENREVVGKVNNMPHALDAVLTQLQYCRGVVDEPGQT</sequence>
<evidence type="ECO:0000313" key="1">
    <source>
        <dbReference type="EMBL" id="TDQ39233.1"/>
    </source>
</evidence>
<comment type="caution">
    <text evidence="1">The sequence shown here is derived from an EMBL/GenBank/DDBJ whole genome shotgun (WGS) entry which is preliminary data.</text>
</comment>
<dbReference type="Pfam" id="PF05135">
    <property type="entry name" value="Phage_connect_1"/>
    <property type="match status" value="1"/>
</dbReference>
<dbReference type="Proteomes" id="UP000295632">
    <property type="component" value="Unassembled WGS sequence"/>
</dbReference>
<dbReference type="InterPro" id="IPR021146">
    <property type="entry name" value="Phage_gp6-like_head-tail"/>
</dbReference>
<organism evidence="1 2">
    <name type="scientific">Aureibacillus halotolerans</name>
    <dbReference type="NCBI Taxonomy" id="1508390"/>
    <lineage>
        <taxon>Bacteria</taxon>
        <taxon>Bacillati</taxon>
        <taxon>Bacillota</taxon>
        <taxon>Bacilli</taxon>
        <taxon>Bacillales</taxon>
        <taxon>Bacillaceae</taxon>
        <taxon>Aureibacillus</taxon>
    </lineage>
</organism>
<dbReference type="CDD" id="cd08054">
    <property type="entry name" value="gp6"/>
    <property type="match status" value="1"/>
</dbReference>
<dbReference type="InterPro" id="IPR006450">
    <property type="entry name" value="Phage_HK97_gp6-like"/>
</dbReference>
<dbReference type="EMBL" id="SNYJ01000008">
    <property type="protein sequence ID" value="TDQ39233.1"/>
    <property type="molecule type" value="Genomic_DNA"/>
</dbReference>
<dbReference type="OrthoDB" id="5654at2"/>
<dbReference type="AlphaFoldDB" id="A0A4R6U3A0"/>